<keyword evidence="2" id="KW-1185">Reference proteome</keyword>
<proteinExistence type="predicted"/>
<dbReference type="EMBL" id="JANEYF010004450">
    <property type="protein sequence ID" value="KAJ8931159.1"/>
    <property type="molecule type" value="Genomic_DNA"/>
</dbReference>
<sequence>MSATEIVSLGIELVSLALAEECRKILERKKKRRPRRWWVKPWIQRREQLGASTQLLVEFAAEDPDSYRNHLRMSEAQFDFLLQKVSPSIQKADTFLRIALSAKLKLQVTLHYLATRTCFLTLNALYRVPACSISLMIPEVCKAIYEVLDEFIKVSKF</sequence>
<name>A0AAV8WXF0_9CUCU</name>
<protein>
    <submittedName>
        <fullName evidence="1">Uncharacterized protein</fullName>
    </submittedName>
</protein>
<comment type="caution">
    <text evidence="1">The sequence shown here is derived from an EMBL/GenBank/DDBJ whole genome shotgun (WGS) entry which is preliminary data.</text>
</comment>
<dbReference type="Proteomes" id="UP001162156">
    <property type="component" value="Unassembled WGS sequence"/>
</dbReference>
<reference evidence="1" key="1">
    <citation type="journal article" date="2023" name="Insect Mol. Biol.">
        <title>Genome sequencing provides insights into the evolution of gene families encoding plant cell wall-degrading enzymes in longhorned beetles.</title>
        <authorList>
            <person name="Shin N.R."/>
            <person name="Okamura Y."/>
            <person name="Kirsch R."/>
            <person name="Pauchet Y."/>
        </authorList>
    </citation>
    <scope>NUCLEOTIDE SEQUENCE</scope>
    <source>
        <strain evidence="1">RBIC_L_NR</strain>
    </source>
</reference>
<gene>
    <name evidence="1" type="ORF">NQ314_015973</name>
</gene>
<dbReference type="AlphaFoldDB" id="A0AAV8WXF0"/>
<organism evidence="1 2">
    <name type="scientific">Rhamnusium bicolor</name>
    <dbReference type="NCBI Taxonomy" id="1586634"/>
    <lineage>
        <taxon>Eukaryota</taxon>
        <taxon>Metazoa</taxon>
        <taxon>Ecdysozoa</taxon>
        <taxon>Arthropoda</taxon>
        <taxon>Hexapoda</taxon>
        <taxon>Insecta</taxon>
        <taxon>Pterygota</taxon>
        <taxon>Neoptera</taxon>
        <taxon>Endopterygota</taxon>
        <taxon>Coleoptera</taxon>
        <taxon>Polyphaga</taxon>
        <taxon>Cucujiformia</taxon>
        <taxon>Chrysomeloidea</taxon>
        <taxon>Cerambycidae</taxon>
        <taxon>Lepturinae</taxon>
        <taxon>Rhagiini</taxon>
        <taxon>Rhamnusium</taxon>
    </lineage>
</organism>
<evidence type="ECO:0000313" key="1">
    <source>
        <dbReference type="EMBL" id="KAJ8931159.1"/>
    </source>
</evidence>
<evidence type="ECO:0000313" key="2">
    <source>
        <dbReference type="Proteomes" id="UP001162156"/>
    </source>
</evidence>
<accession>A0AAV8WXF0</accession>